<dbReference type="InterPro" id="IPR027417">
    <property type="entry name" value="P-loop_NTPase"/>
</dbReference>
<dbReference type="EMBL" id="JAENHN010000027">
    <property type="protein sequence ID" value="MBK1810723.1"/>
    <property type="molecule type" value="Genomic_DNA"/>
</dbReference>
<keyword evidence="2 4" id="KW-0067">ATP-binding</keyword>
<evidence type="ECO:0000256" key="2">
    <source>
        <dbReference type="ARBA" id="ARBA00022840"/>
    </source>
</evidence>
<dbReference type="Pfam" id="PF00005">
    <property type="entry name" value="ABC_tran"/>
    <property type="match status" value="1"/>
</dbReference>
<dbReference type="SUPFAM" id="SSF52540">
    <property type="entry name" value="P-loop containing nucleoside triphosphate hydrolases"/>
    <property type="match status" value="1"/>
</dbReference>
<comment type="caution">
    <text evidence="4">The sequence shown here is derived from an EMBL/GenBank/DDBJ whole genome shotgun (WGS) entry which is preliminary data.</text>
</comment>
<keyword evidence="1" id="KW-0547">Nucleotide-binding</keyword>
<dbReference type="RefSeq" id="WP_200268244.1">
    <property type="nucleotide sequence ID" value="NZ_JAENHN010000027.1"/>
</dbReference>
<dbReference type="InterPro" id="IPR017871">
    <property type="entry name" value="ABC_transporter-like_CS"/>
</dbReference>
<dbReference type="Proteomes" id="UP000596739">
    <property type="component" value="Unassembled WGS sequence"/>
</dbReference>
<dbReference type="InterPro" id="IPR003439">
    <property type="entry name" value="ABC_transporter-like_ATP-bd"/>
</dbReference>
<dbReference type="GO" id="GO:0005524">
    <property type="term" value="F:ATP binding"/>
    <property type="evidence" value="ECO:0007669"/>
    <property type="project" value="UniProtKB-KW"/>
</dbReference>
<dbReference type="Gene3D" id="3.40.50.300">
    <property type="entry name" value="P-loop containing nucleotide triphosphate hydrolases"/>
    <property type="match status" value="1"/>
</dbReference>
<dbReference type="PROSITE" id="PS50893">
    <property type="entry name" value="ABC_TRANSPORTER_2"/>
    <property type="match status" value="1"/>
</dbReference>
<dbReference type="PANTHER" id="PTHR43582">
    <property type="entry name" value="LINEARMYCIN RESISTANCE ATP-BINDING PROTEIN LNRL"/>
    <property type="match status" value="1"/>
</dbReference>
<keyword evidence="5" id="KW-1185">Reference proteome</keyword>
<gene>
    <name evidence="4" type="ORF">JHL18_08740</name>
</gene>
<evidence type="ECO:0000259" key="3">
    <source>
        <dbReference type="PROSITE" id="PS50893"/>
    </source>
</evidence>
<protein>
    <submittedName>
        <fullName evidence="4">ABC transporter ATP-binding protein</fullName>
    </submittedName>
</protein>
<organism evidence="4 5">
    <name type="scientific">Clostridium yunnanense</name>
    <dbReference type="NCBI Taxonomy" id="2800325"/>
    <lineage>
        <taxon>Bacteria</taxon>
        <taxon>Bacillati</taxon>
        <taxon>Bacillota</taxon>
        <taxon>Clostridia</taxon>
        <taxon>Eubacteriales</taxon>
        <taxon>Clostridiaceae</taxon>
        <taxon>Clostridium</taxon>
    </lineage>
</organism>
<dbReference type="InterPro" id="IPR003593">
    <property type="entry name" value="AAA+_ATPase"/>
</dbReference>
<proteinExistence type="predicted"/>
<evidence type="ECO:0000313" key="4">
    <source>
        <dbReference type="EMBL" id="MBK1810723.1"/>
    </source>
</evidence>
<feature type="domain" description="ABC transporter" evidence="3">
    <location>
        <begin position="3"/>
        <end position="233"/>
    </location>
</feature>
<dbReference type="PANTHER" id="PTHR43582:SF2">
    <property type="entry name" value="LINEARMYCIN RESISTANCE ATP-BINDING PROTEIN LNRL"/>
    <property type="match status" value="1"/>
</dbReference>
<name>A0ABS1EN27_9CLOT</name>
<evidence type="ECO:0000256" key="1">
    <source>
        <dbReference type="ARBA" id="ARBA00022741"/>
    </source>
</evidence>
<sequence>MIVEIKNLVKRYKDFIAVDNLSLSIKEGEIFGLLGPNGAGKTTTINTILGLSKIDSGEVKIFGKSLDKDEMVIKRNIGIVPQNIALFNDLKAYENVEFFGRLYGLRGNVLKSRVEEALEFTGLLDRKKDYPGKYSGGMQRRLNIACAIVHKPKLIIMDEPTVGIDPQSRNHILDSVRKLNESGSTVIYTSHYMEEIEELCSDITIMDHGKVIAKGTKDELKSLIDVEEKVTVTLSNINYTMVEQIKRISGVIDCVLDDRKLTVISQKGSKNLSRIIDSINNSSSEIVGIDVDKPSLEGVFLTLTGRKLRD</sequence>
<dbReference type="SMART" id="SM00382">
    <property type="entry name" value="AAA"/>
    <property type="match status" value="1"/>
</dbReference>
<evidence type="ECO:0000313" key="5">
    <source>
        <dbReference type="Proteomes" id="UP000596739"/>
    </source>
</evidence>
<accession>A0ABS1EN27</accession>
<reference evidence="5" key="1">
    <citation type="submission" date="2021-01" db="EMBL/GenBank/DDBJ databases">
        <title>Genome public.</title>
        <authorList>
            <person name="Liu C."/>
            <person name="Sun Q."/>
        </authorList>
    </citation>
    <scope>NUCLEOTIDE SEQUENCE [LARGE SCALE GENOMIC DNA]</scope>
    <source>
        <strain evidence="5">YIM B02505</strain>
    </source>
</reference>
<dbReference type="PROSITE" id="PS00211">
    <property type="entry name" value="ABC_TRANSPORTER_1"/>
    <property type="match status" value="1"/>
</dbReference>